<protein>
    <submittedName>
        <fullName evidence="2">HNH nuclease</fullName>
    </submittedName>
</protein>
<dbReference type="Gene3D" id="3.90.75.20">
    <property type="match status" value="1"/>
</dbReference>
<proteinExistence type="predicted"/>
<dbReference type="Pfam" id="PF13392">
    <property type="entry name" value="HNH_3"/>
    <property type="match status" value="1"/>
</dbReference>
<dbReference type="EMBL" id="MG592409">
    <property type="protein sequence ID" value="AUR82516.1"/>
    <property type="molecule type" value="Genomic_DNA"/>
</dbReference>
<dbReference type="InterPro" id="IPR044925">
    <property type="entry name" value="His-Me_finger_sf"/>
</dbReference>
<evidence type="ECO:0000313" key="3">
    <source>
        <dbReference type="Proteomes" id="UP000269377"/>
    </source>
</evidence>
<evidence type="ECO:0000259" key="1">
    <source>
        <dbReference type="Pfam" id="PF13392"/>
    </source>
</evidence>
<organism evidence="2 3">
    <name type="scientific">Vibrio phage 1.025.O._10N.222.46.B6</name>
    <dbReference type="NCBI Taxonomy" id="1881420"/>
    <lineage>
        <taxon>Viruses</taxon>
        <taxon>Duplodnaviria</taxon>
        <taxon>Heunggongvirae</taxon>
        <taxon>Uroviricota</taxon>
        <taxon>Caudoviricetes</taxon>
        <taxon>Schitoviridae</taxon>
        <taxon>Pontosvirinae</taxon>
        <taxon>Nahantvirus</taxon>
        <taxon>Nahantvirus 49C7</taxon>
    </lineage>
</organism>
<dbReference type="SUPFAM" id="SSF54060">
    <property type="entry name" value="His-Me finger endonucleases"/>
    <property type="match status" value="1"/>
</dbReference>
<dbReference type="Proteomes" id="UP000269377">
    <property type="component" value="Segment"/>
</dbReference>
<dbReference type="InterPro" id="IPR003615">
    <property type="entry name" value="HNH_nuc"/>
</dbReference>
<reference evidence="2 3" key="1">
    <citation type="submission" date="2017-11" db="EMBL/GenBank/DDBJ databases">
        <title>A major lineage of nontailed dsDNA viruses as unrecognized killers of marine bacteria.</title>
        <authorList>
            <person name="Kauffman K.M."/>
            <person name="Hussain F.A."/>
            <person name="Yang J."/>
            <person name="Arevalo P."/>
            <person name="Brown J.M."/>
            <person name="Chang W.K."/>
            <person name="VanInsberghe D."/>
            <person name="Elsherbini J."/>
            <person name="Cutler M.B."/>
            <person name="Kelly L."/>
            <person name="Polz M.F."/>
        </authorList>
    </citation>
    <scope>NUCLEOTIDE SEQUENCE [LARGE SCALE GENOMIC DNA]</scope>
</reference>
<name>A0A2I7QMA0_9CAUD</name>
<gene>
    <name evidence="2" type="ORF">NVP1025O_033</name>
</gene>
<feature type="domain" description="HNH nuclease" evidence="1">
    <location>
        <begin position="54"/>
        <end position="97"/>
    </location>
</feature>
<sequence>MKPYEDMAKVVAYDPDTGDLTWLVDAAYNVKKGSKIRTKNTGGYLVFRYQGTLYLAHRVCWLLQTGEWPIEMLDHINGDKGDNRAVNLREVGAEGNAQNMKKYSTNTSGQLGVSKDTRGKWTVRLGKIHLGTHVDYDKAVAIRKAAEKIYGYHENHGRTT</sequence>
<accession>A0A2I7QMA0</accession>
<evidence type="ECO:0000313" key="2">
    <source>
        <dbReference type="EMBL" id="AUR82516.1"/>
    </source>
</evidence>